<keyword evidence="2" id="KW-1185">Reference proteome</keyword>
<accession>A0A165MGS6</accession>
<name>A0A165MGS6_9AGAM</name>
<dbReference type="EMBL" id="KV425690">
    <property type="protein sequence ID" value="KZT18315.1"/>
    <property type="molecule type" value="Genomic_DNA"/>
</dbReference>
<reference evidence="1 2" key="1">
    <citation type="journal article" date="2016" name="Mol. Biol. Evol.">
        <title>Comparative Genomics of Early-Diverging Mushroom-Forming Fungi Provides Insights into the Origins of Lignocellulose Decay Capabilities.</title>
        <authorList>
            <person name="Nagy L.G."/>
            <person name="Riley R."/>
            <person name="Tritt A."/>
            <person name="Adam C."/>
            <person name="Daum C."/>
            <person name="Floudas D."/>
            <person name="Sun H."/>
            <person name="Yadav J.S."/>
            <person name="Pangilinan J."/>
            <person name="Larsson K.H."/>
            <person name="Matsuura K."/>
            <person name="Barry K."/>
            <person name="Labutti K."/>
            <person name="Kuo R."/>
            <person name="Ohm R.A."/>
            <person name="Bhattacharya S.S."/>
            <person name="Shirouzu T."/>
            <person name="Yoshinaga Y."/>
            <person name="Martin F.M."/>
            <person name="Grigoriev I.V."/>
            <person name="Hibbett D.S."/>
        </authorList>
    </citation>
    <scope>NUCLEOTIDE SEQUENCE [LARGE SCALE GENOMIC DNA]</scope>
    <source>
        <strain evidence="1 2">HHB14362 ss-1</strain>
    </source>
</reference>
<protein>
    <submittedName>
        <fullName evidence="1">Uncharacterized protein</fullName>
    </submittedName>
</protein>
<dbReference type="InParanoid" id="A0A165MGS6"/>
<gene>
    <name evidence="1" type="ORF">NEOLEDRAFT_1143546</name>
</gene>
<evidence type="ECO:0000313" key="2">
    <source>
        <dbReference type="Proteomes" id="UP000076761"/>
    </source>
</evidence>
<evidence type="ECO:0000313" key="1">
    <source>
        <dbReference type="EMBL" id="KZT18315.1"/>
    </source>
</evidence>
<sequence>MTAQREGSDFPDYRENLQKASKSALGDYGDESHSEAVTRLNGVDAGLTITSDFL</sequence>
<proteinExistence type="predicted"/>
<organism evidence="1 2">
    <name type="scientific">Neolentinus lepideus HHB14362 ss-1</name>
    <dbReference type="NCBI Taxonomy" id="1314782"/>
    <lineage>
        <taxon>Eukaryota</taxon>
        <taxon>Fungi</taxon>
        <taxon>Dikarya</taxon>
        <taxon>Basidiomycota</taxon>
        <taxon>Agaricomycotina</taxon>
        <taxon>Agaricomycetes</taxon>
        <taxon>Gloeophyllales</taxon>
        <taxon>Gloeophyllaceae</taxon>
        <taxon>Neolentinus</taxon>
    </lineage>
</organism>
<dbReference type="Proteomes" id="UP000076761">
    <property type="component" value="Unassembled WGS sequence"/>
</dbReference>
<dbReference type="AlphaFoldDB" id="A0A165MGS6"/>